<dbReference type="InterPro" id="IPR011010">
    <property type="entry name" value="DNA_brk_join_enz"/>
</dbReference>
<evidence type="ECO:0000256" key="5">
    <source>
        <dbReference type="PROSITE-ProRule" id="PRU01248"/>
    </source>
</evidence>
<name>A0A941ATM5_9GAMM</name>
<accession>A0A941ATM5</accession>
<comment type="similarity">
    <text evidence="1">Belongs to the 'phage' integrase family.</text>
</comment>
<sequence>MPEVRNPAAINKSTAAAPKPKLFDEVRRRLRLKHYSLRTEQAYLYWIRRYIHFNDRRHPRELDGKHVEHFLSELARRYRVAPSTQNQALAALLFLYRDVLAIDLPWMGNVVRAKRAPRLPVVLSRAETSALLNALSGREALMAGLLYGSGLRLMECLRLRVKDVDLARHEITVREGKGGKDRKTVLPGRLRLALLTQIDSVRVLHARDLEAGFGATSLPYALARKYCNAERDLGWQYVFPAARRAVDPADGREKRHHLDESVLQRAVRNAARAVGIVKPVSPHTLRHCFATHLLESGSDIRTVQELLGHKDITTTQVYTHVLNRGAGGVLSPLDR</sequence>
<dbReference type="PANTHER" id="PTHR30349">
    <property type="entry name" value="PHAGE INTEGRASE-RELATED"/>
    <property type="match status" value="1"/>
</dbReference>
<gene>
    <name evidence="8" type="ORF">J5837_07650</name>
</gene>
<dbReference type="InterPro" id="IPR002104">
    <property type="entry name" value="Integrase_catalytic"/>
</dbReference>
<dbReference type="PROSITE" id="PS51900">
    <property type="entry name" value="CB"/>
    <property type="match status" value="1"/>
</dbReference>
<evidence type="ECO:0000256" key="2">
    <source>
        <dbReference type="ARBA" id="ARBA00022908"/>
    </source>
</evidence>
<dbReference type="AlphaFoldDB" id="A0A941ATM5"/>
<evidence type="ECO:0000259" key="6">
    <source>
        <dbReference type="PROSITE" id="PS51898"/>
    </source>
</evidence>
<dbReference type="RefSeq" id="WP_210536071.1">
    <property type="nucleotide sequence ID" value="NZ_JAGKTC010000001.1"/>
</dbReference>
<dbReference type="InterPro" id="IPR010998">
    <property type="entry name" value="Integrase_recombinase_N"/>
</dbReference>
<evidence type="ECO:0000256" key="1">
    <source>
        <dbReference type="ARBA" id="ARBA00008857"/>
    </source>
</evidence>
<dbReference type="InterPro" id="IPR044068">
    <property type="entry name" value="CB"/>
</dbReference>
<dbReference type="GO" id="GO:0015074">
    <property type="term" value="P:DNA integration"/>
    <property type="evidence" value="ECO:0007669"/>
    <property type="project" value="UniProtKB-KW"/>
</dbReference>
<dbReference type="GO" id="GO:0006310">
    <property type="term" value="P:DNA recombination"/>
    <property type="evidence" value="ECO:0007669"/>
    <property type="project" value="UniProtKB-KW"/>
</dbReference>
<comment type="caution">
    <text evidence="8">The sequence shown here is derived from an EMBL/GenBank/DDBJ whole genome shotgun (WGS) entry which is preliminary data.</text>
</comment>
<dbReference type="InterPro" id="IPR011946">
    <property type="entry name" value="Integrase_integron-type"/>
</dbReference>
<dbReference type="Pfam" id="PF00589">
    <property type="entry name" value="Phage_integrase"/>
    <property type="match status" value="1"/>
</dbReference>
<organism evidence="8 9">
    <name type="scientific">Pseudoxanthomonas helianthi</name>
    <dbReference type="NCBI Taxonomy" id="1453541"/>
    <lineage>
        <taxon>Bacteria</taxon>
        <taxon>Pseudomonadati</taxon>
        <taxon>Pseudomonadota</taxon>
        <taxon>Gammaproteobacteria</taxon>
        <taxon>Lysobacterales</taxon>
        <taxon>Lysobacteraceae</taxon>
        <taxon>Pseudoxanthomonas</taxon>
    </lineage>
</organism>
<keyword evidence="3 5" id="KW-0238">DNA-binding</keyword>
<evidence type="ECO:0000259" key="7">
    <source>
        <dbReference type="PROSITE" id="PS51900"/>
    </source>
</evidence>
<dbReference type="NCBIfam" id="TIGR02249">
    <property type="entry name" value="integrase_gron"/>
    <property type="match status" value="1"/>
</dbReference>
<keyword evidence="2" id="KW-0229">DNA integration</keyword>
<dbReference type="PROSITE" id="PS51898">
    <property type="entry name" value="TYR_RECOMBINASE"/>
    <property type="match status" value="1"/>
</dbReference>
<dbReference type="GO" id="GO:0003677">
    <property type="term" value="F:DNA binding"/>
    <property type="evidence" value="ECO:0007669"/>
    <property type="project" value="UniProtKB-UniRule"/>
</dbReference>
<dbReference type="Gene3D" id="1.10.150.130">
    <property type="match status" value="1"/>
</dbReference>
<dbReference type="SUPFAM" id="SSF56349">
    <property type="entry name" value="DNA breaking-rejoining enzymes"/>
    <property type="match status" value="1"/>
</dbReference>
<feature type="domain" description="Core-binding (CB)" evidence="7">
    <location>
        <begin position="17"/>
        <end position="100"/>
    </location>
</feature>
<evidence type="ECO:0000313" key="8">
    <source>
        <dbReference type="EMBL" id="MBP3984301.1"/>
    </source>
</evidence>
<evidence type="ECO:0000256" key="3">
    <source>
        <dbReference type="ARBA" id="ARBA00023125"/>
    </source>
</evidence>
<keyword evidence="4" id="KW-0233">DNA recombination</keyword>
<evidence type="ECO:0000313" key="9">
    <source>
        <dbReference type="Proteomes" id="UP000673447"/>
    </source>
</evidence>
<evidence type="ECO:0000256" key="4">
    <source>
        <dbReference type="ARBA" id="ARBA00023172"/>
    </source>
</evidence>
<dbReference type="InterPro" id="IPR050090">
    <property type="entry name" value="Tyrosine_recombinase_XerCD"/>
</dbReference>
<keyword evidence="9" id="KW-1185">Reference proteome</keyword>
<dbReference type="PANTHER" id="PTHR30349:SF64">
    <property type="entry name" value="PROPHAGE INTEGRASE INTD-RELATED"/>
    <property type="match status" value="1"/>
</dbReference>
<dbReference type="InterPro" id="IPR013762">
    <property type="entry name" value="Integrase-like_cat_sf"/>
</dbReference>
<dbReference type="InterPro" id="IPR004107">
    <property type="entry name" value="Integrase_SAM-like_N"/>
</dbReference>
<dbReference type="Proteomes" id="UP000673447">
    <property type="component" value="Unassembled WGS sequence"/>
</dbReference>
<dbReference type="EMBL" id="JAGKTC010000001">
    <property type="protein sequence ID" value="MBP3984301.1"/>
    <property type="molecule type" value="Genomic_DNA"/>
</dbReference>
<protein>
    <submittedName>
        <fullName evidence="8">Integron integrase</fullName>
    </submittedName>
</protein>
<reference evidence="8" key="1">
    <citation type="journal article" date="2016" name="Int. J. Syst. Evol. Microbiol.">
        <title>Pseudoxanthomonas helianthi sp. nov., isolated from roots of Jerusalem artichoke (Helianthus tuberosus).</title>
        <authorList>
            <person name="Kittiwongwattana C."/>
            <person name="Thawai C."/>
        </authorList>
    </citation>
    <scope>NUCLEOTIDE SEQUENCE</scope>
    <source>
        <strain evidence="8">110414</strain>
    </source>
</reference>
<feature type="domain" description="Tyr recombinase" evidence="6">
    <location>
        <begin position="118"/>
        <end position="331"/>
    </location>
</feature>
<dbReference type="Pfam" id="PF13495">
    <property type="entry name" value="Phage_int_SAM_4"/>
    <property type="match status" value="1"/>
</dbReference>
<reference evidence="8" key="2">
    <citation type="submission" date="2021-03" db="EMBL/GenBank/DDBJ databases">
        <authorList>
            <person name="Cao W."/>
        </authorList>
    </citation>
    <scope>NUCLEOTIDE SEQUENCE</scope>
    <source>
        <strain evidence="8">110414</strain>
    </source>
</reference>
<proteinExistence type="inferred from homology"/>
<dbReference type="Gene3D" id="1.10.443.10">
    <property type="entry name" value="Intergrase catalytic core"/>
    <property type="match status" value="1"/>
</dbReference>